<comment type="similarity">
    <text evidence="1 6 7">Belongs to the universal ribosomal protein uL23 family.</text>
</comment>
<keyword evidence="4 6" id="KW-0689">Ribosomal protein</keyword>
<dbReference type="Pfam" id="PF00276">
    <property type="entry name" value="Ribosomal_L23"/>
    <property type="match status" value="1"/>
</dbReference>
<dbReference type="EMBL" id="DRQG01000019">
    <property type="protein sequence ID" value="HGY54399.1"/>
    <property type="molecule type" value="Genomic_DNA"/>
</dbReference>
<dbReference type="SUPFAM" id="SSF54189">
    <property type="entry name" value="Ribosomal proteins S24e, L23 and L15e"/>
    <property type="match status" value="1"/>
</dbReference>
<evidence type="ECO:0000256" key="4">
    <source>
        <dbReference type="ARBA" id="ARBA00022980"/>
    </source>
</evidence>
<evidence type="ECO:0000256" key="7">
    <source>
        <dbReference type="RuleBase" id="RU003934"/>
    </source>
</evidence>
<dbReference type="HAMAP" id="MF_01369_B">
    <property type="entry name" value="Ribosomal_uL23_B"/>
    <property type="match status" value="1"/>
</dbReference>
<dbReference type="GO" id="GO:0005840">
    <property type="term" value="C:ribosome"/>
    <property type="evidence" value="ECO:0007669"/>
    <property type="project" value="UniProtKB-KW"/>
</dbReference>
<keyword evidence="2 6" id="KW-0699">rRNA-binding</keyword>
<comment type="subunit">
    <text evidence="6">Part of the 50S ribosomal subunit. Contacts protein L29, and trigger factor when it is bound to the ribosome.</text>
</comment>
<dbReference type="InterPro" id="IPR001014">
    <property type="entry name" value="Ribosomal_uL23_CS"/>
</dbReference>
<dbReference type="InterPro" id="IPR012677">
    <property type="entry name" value="Nucleotide-bd_a/b_plait_sf"/>
</dbReference>
<gene>
    <name evidence="6" type="primary">rplW</name>
    <name evidence="8" type="ORF">ENK44_01730</name>
</gene>
<dbReference type="FunFam" id="3.30.70.330:FF:000001">
    <property type="entry name" value="50S ribosomal protein L23"/>
    <property type="match status" value="1"/>
</dbReference>
<keyword evidence="3 6" id="KW-0694">RNA-binding</keyword>
<dbReference type="InterPro" id="IPR012678">
    <property type="entry name" value="Ribosomal_uL23/eL15/eS24_sf"/>
</dbReference>
<keyword evidence="5 6" id="KW-0687">Ribonucleoprotein</keyword>
<accession>A0A7V4U040</accession>
<evidence type="ECO:0000256" key="6">
    <source>
        <dbReference type="HAMAP-Rule" id="MF_01369"/>
    </source>
</evidence>
<dbReference type="InterPro" id="IPR013025">
    <property type="entry name" value="Ribosomal_uL23-like"/>
</dbReference>
<dbReference type="GO" id="GO:0019843">
    <property type="term" value="F:rRNA binding"/>
    <property type="evidence" value="ECO:0007669"/>
    <property type="project" value="UniProtKB-UniRule"/>
</dbReference>
<name>A0A7V4U040_CALAY</name>
<dbReference type="PROSITE" id="PS00050">
    <property type="entry name" value="RIBOSOMAL_L23"/>
    <property type="match status" value="1"/>
</dbReference>
<dbReference type="Gene3D" id="3.30.70.330">
    <property type="match status" value="1"/>
</dbReference>
<proteinExistence type="inferred from homology"/>
<comment type="function">
    <text evidence="6">One of the early assembly proteins it binds 23S rRNA. One of the proteins that surrounds the polypeptide exit tunnel on the outside of the ribosome. Forms the main docking site for trigger factor binding to the ribosome.</text>
</comment>
<protein>
    <recommendedName>
        <fullName evidence="6">Large ribosomal subunit protein uL23</fullName>
    </recommendedName>
</protein>
<comment type="caution">
    <text evidence="8">The sequence shown here is derived from an EMBL/GenBank/DDBJ whole genome shotgun (WGS) entry which is preliminary data.</text>
</comment>
<evidence type="ECO:0000313" key="8">
    <source>
        <dbReference type="EMBL" id="HGY54399.1"/>
    </source>
</evidence>
<dbReference type="Proteomes" id="UP000885779">
    <property type="component" value="Unassembled WGS sequence"/>
</dbReference>
<dbReference type="GO" id="GO:0006412">
    <property type="term" value="P:translation"/>
    <property type="evidence" value="ECO:0007669"/>
    <property type="project" value="UniProtKB-UniRule"/>
</dbReference>
<dbReference type="PANTHER" id="PTHR11620">
    <property type="entry name" value="60S RIBOSOMAL PROTEIN L23A"/>
    <property type="match status" value="1"/>
</dbReference>
<dbReference type="GO" id="GO:1990904">
    <property type="term" value="C:ribonucleoprotein complex"/>
    <property type="evidence" value="ECO:0007669"/>
    <property type="project" value="UniProtKB-KW"/>
</dbReference>
<evidence type="ECO:0000256" key="3">
    <source>
        <dbReference type="ARBA" id="ARBA00022884"/>
    </source>
</evidence>
<organism evidence="8">
    <name type="scientific">Caldithrix abyssi</name>
    <dbReference type="NCBI Taxonomy" id="187145"/>
    <lineage>
        <taxon>Bacteria</taxon>
        <taxon>Pseudomonadati</taxon>
        <taxon>Calditrichota</taxon>
        <taxon>Calditrichia</taxon>
        <taxon>Calditrichales</taxon>
        <taxon>Calditrichaceae</taxon>
        <taxon>Caldithrix</taxon>
    </lineage>
</organism>
<evidence type="ECO:0000256" key="5">
    <source>
        <dbReference type="ARBA" id="ARBA00023274"/>
    </source>
</evidence>
<evidence type="ECO:0000256" key="1">
    <source>
        <dbReference type="ARBA" id="ARBA00006700"/>
    </source>
</evidence>
<dbReference type="GO" id="GO:0003735">
    <property type="term" value="F:structural constituent of ribosome"/>
    <property type="evidence" value="ECO:0007669"/>
    <property type="project" value="InterPro"/>
</dbReference>
<dbReference type="NCBIfam" id="NF004363">
    <property type="entry name" value="PRK05738.2-4"/>
    <property type="match status" value="1"/>
</dbReference>
<dbReference type="NCBIfam" id="NF004359">
    <property type="entry name" value="PRK05738.1-3"/>
    <property type="match status" value="1"/>
</dbReference>
<reference evidence="8" key="1">
    <citation type="journal article" date="2020" name="mSystems">
        <title>Genome- and Community-Level Interaction Insights into Carbon Utilization and Element Cycling Functions of Hydrothermarchaeota in Hydrothermal Sediment.</title>
        <authorList>
            <person name="Zhou Z."/>
            <person name="Liu Y."/>
            <person name="Xu W."/>
            <person name="Pan J."/>
            <person name="Luo Z.H."/>
            <person name="Li M."/>
        </authorList>
    </citation>
    <scope>NUCLEOTIDE SEQUENCE [LARGE SCALE GENOMIC DNA]</scope>
    <source>
        <strain evidence="8">HyVt-577</strain>
    </source>
</reference>
<evidence type="ECO:0000256" key="2">
    <source>
        <dbReference type="ARBA" id="ARBA00022730"/>
    </source>
</evidence>
<sequence length="99" mass="11643">MKEKKIELMPIFTEKMARLQEEENKYAFRVDKKANKIEIKKAVEKTFEVKVKSVRTINMPGKMRQQLTRAGRFYGRRPAWKKAIVTLESGHEIDLFANA</sequence>
<dbReference type="AlphaFoldDB" id="A0A7V4U040"/>